<dbReference type="SMART" id="SM01134">
    <property type="entry name" value="DeoRC"/>
    <property type="match status" value="1"/>
</dbReference>
<reference evidence="5 6" key="1">
    <citation type="submission" date="2012-12" db="EMBL/GenBank/DDBJ databases">
        <title>Novel taxa of Listeriaceae from agricultural environments in the United States.</title>
        <authorList>
            <person name="den Bakker H.C."/>
            <person name="Allred A."/>
            <person name="Warchocki S."/>
            <person name="Wright E.M."/>
            <person name="Burrell A."/>
            <person name="Nightingale K.K."/>
            <person name="Kephart D."/>
            <person name="Wiedmann M."/>
        </authorList>
    </citation>
    <scope>NUCLEOTIDE SEQUENCE [LARGE SCALE GENOMIC DNA]</scope>
    <source>
        <strain evidence="5 6">FSL F6-1037</strain>
    </source>
</reference>
<dbReference type="PRINTS" id="PR00037">
    <property type="entry name" value="HTHLACR"/>
</dbReference>
<dbReference type="Gene3D" id="1.10.10.10">
    <property type="entry name" value="Winged helix-like DNA-binding domain superfamily/Winged helix DNA-binding domain"/>
    <property type="match status" value="1"/>
</dbReference>
<dbReference type="RefSeq" id="WP_035313102.1">
    <property type="nucleotide sequence ID" value="NZ_AODH01000005.1"/>
</dbReference>
<dbReference type="Pfam" id="PF08220">
    <property type="entry name" value="HTH_DeoR"/>
    <property type="match status" value="1"/>
</dbReference>
<dbReference type="InterPro" id="IPR014036">
    <property type="entry name" value="DeoR-like_C"/>
</dbReference>
<dbReference type="SUPFAM" id="SSF46785">
    <property type="entry name" value="Winged helix' DNA-binding domain"/>
    <property type="match status" value="1"/>
</dbReference>
<dbReference type="PANTHER" id="PTHR30363">
    <property type="entry name" value="HTH-TYPE TRANSCRIPTIONAL REGULATOR SRLR-RELATED"/>
    <property type="match status" value="1"/>
</dbReference>
<dbReference type="InterPro" id="IPR001034">
    <property type="entry name" value="DeoR_HTH"/>
</dbReference>
<accession>W7D9I1</accession>
<dbReference type="PANTHER" id="PTHR30363:SF60">
    <property type="entry name" value="HTH-TYPE TRANSCRIPTIONAL REGULATOR IOLR"/>
    <property type="match status" value="1"/>
</dbReference>
<dbReference type="Gene3D" id="3.40.50.1360">
    <property type="match status" value="1"/>
</dbReference>
<dbReference type="InterPro" id="IPR036388">
    <property type="entry name" value="WH-like_DNA-bd_sf"/>
</dbReference>
<dbReference type="InterPro" id="IPR037171">
    <property type="entry name" value="NagB/RpiA_transferase-like"/>
</dbReference>
<dbReference type="OrthoDB" id="9797223at2"/>
<dbReference type="SUPFAM" id="SSF100950">
    <property type="entry name" value="NagB/RpiA/CoA transferase-like"/>
    <property type="match status" value="1"/>
</dbReference>
<keyword evidence="2" id="KW-0238">DNA-binding</keyword>
<evidence type="ECO:0000259" key="4">
    <source>
        <dbReference type="PROSITE" id="PS51000"/>
    </source>
</evidence>
<dbReference type="SMART" id="SM00420">
    <property type="entry name" value="HTH_DEOR"/>
    <property type="match status" value="1"/>
</dbReference>
<comment type="caution">
    <text evidence="5">The sequence shown here is derived from an EMBL/GenBank/DDBJ whole genome shotgun (WGS) entry which is preliminary data.</text>
</comment>
<dbReference type="Proteomes" id="UP000019243">
    <property type="component" value="Unassembled WGS sequence"/>
</dbReference>
<dbReference type="InterPro" id="IPR050313">
    <property type="entry name" value="Carb_Metab_HTH_regulators"/>
</dbReference>
<dbReference type="PROSITE" id="PS00894">
    <property type="entry name" value="HTH_DEOR_1"/>
    <property type="match status" value="1"/>
</dbReference>
<dbReference type="Pfam" id="PF00455">
    <property type="entry name" value="DeoRC"/>
    <property type="match status" value="1"/>
</dbReference>
<gene>
    <name evidence="5" type="ORF">BCAMP_01630</name>
</gene>
<dbReference type="STRING" id="1265861.BCAMP_01630"/>
<proteinExistence type="predicted"/>
<evidence type="ECO:0000313" key="6">
    <source>
        <dbReference type="Proteomes" id="UP000019243"/>
    </source>
</evidence>
<dbReference type="AlphaFoldDB" id="W7D9I1"/>
<evidence type="ECO:0000313" key="5">
    <source>
        <dbReference type="EMBL" id="EUJ41908.1"/>
    </source>
</evidence>
<name>W7D9I1_9LIST</name>
<dbReference type="GO" id="GO:0003677">
    <property type="term" value="F:DNA binding"/>
    <property type="evidence" value="ECO:0007669"/>
    <property type="project" value="UniProtKB-KW"/>
</dbReference>
<dbReference type="InterPro" id="IPR036390">
    <property type="entry name" value="WH_DNA-bd_sf"/>
</dbReference>
<evidence type="ECO:0000256" key="2">
    <source>
        <dbReference type="ARBA" id="ARBA00023125"/>
    </source>
</evidence>
<evidence type="ECO:0000256" key="1">
    <source>
        <dbReference type="ARBA" id="ARBA00023015"/>
    </source>
</evidence>
<protein>
    <submittedName>
        <fullName evidence="5">DeoR-like helix-turn-helix domain-containing protein</fullName>
    </submittedName>
</protein>
<dbReference type="PATRIC" id="fig|1265861.3.peg.317"/>
<keyword evidence="3" id="KW-0804">Transcription</keyword>
<keyword evidence="6" id="KW-1185">Reference proteome</keyword>
<sequence>MRAKRLVALNYYIQQRKSVSLDELCSHFKVSKNTIRRDINLIIANGTIEKVYGGVKSLVNSELVTFEHRHITNHDSKEAIATTAASLIEDGDFIFIDSGTTTVGLIEQLPPTIQLTILTNSLDIINVGATFQNIRLLLVGNTYKAETRSFVGLNMTRMISKYNITKAFMAASAVSIENGLTNSDLMEYDIKRTIVSRATTTYLLADYSKFNKATLLTYADFEEINVLITDKPLPPGYQHFCDAHQITVITSPITY</sequence>
<dbReference type="EMBL" id="AODH01000005">
    <property type="protein sequence ID" value="EUJ41908.1"/>
    <property type="molecule type" value="Genomic_DNA"/>
</dbReference>
<dbReference type="GO" id="GO:0003700">
    <property type="term" value="F:DNA-binding transcription factor activity"/>
    <property type="evidence" value="ECO:0007669"/>
    <property type="project" value="InterPro"/>
</dbReference>
<organism evidence="5 6">
    <name type="scientific">Brochothrix campestris FSL F6-1037</name>
    <dbReference type="NCBI Taxonomy" id="1265861"/>
    <lineage>
        <taxon>Bacteria</taxon>
        <taxon>Bacillati</taxon>
        <taxon>Bacillota</taxon>
        <taxon>Bacilli</taxon>
        <taxon>Bacillales</taxon>
        <taxon>Listeriaceae</taxon>
        <taxon>Brochothrix</taxon>
    </lineage>
</organism>
<evidence type="ECO:0000256" key="3">
    <source>
        <dbReference type="ARBA" id="ARBA00023163"/>
    </source>
</evidence>
<keyword evidence="1" id="KW-0805">Transcription regulation</keyword>
<feature type="domain" description="HTH deoR-type" evidence="4">
    <location>
        <begin position="2"/>
        <end position="57"/>
    </location>
</feature>
<dbReference type="InterPro" id="IPR018356">
    <property type="entry name" value="Tscrpt_reg_HTH_DeoR_CS"/>
</dbReference>
<dbReference type="PROSITE" id="PS51000">
    <property type="entry name" value="HTH_DEOR_2"/>
    <property type="match status" value="1"/>
</dbReference>